<accession>A0ABW0MGH3</accession>
<dbReference type="EMBL" id="JBHSMT010000029">
    <property type="protein sequence ID" value="MFC5476031.1"/>
    <property type="molecule type" value="Genomic_DNA"/>
</dbReference>
<organism evidence="1 2">
    <name type="scientific">Paraherbaspirillum soli</name>
    <dbReference type="NCBI Taxonomy" id="631222"/>
    <lineage>
        <taxon>Bacteria</taxon>
        <taxon>Pseudomonadati</taxon>
        <taxon>Pseudomonadota</taxon>
        <taxon>Betaproteobacteria</taxon>
        <taxon>Burkholderiales</taxon>
        <taxon>Oxalobacteraceae</taxon>
        <taxon>Paraherbaspirillum</taxon>
    </lineage>
</organism>
<keyword evidence="2" id="KW-1185">Reference proteome</keyword>
<evidence type="ECO:0008006" key="3">
    <source>
        <dbReference type="Google" id="ProtNLM"/>
    </source>
</evidence>
<dbReference type="Proteomes" id="UP001596045">
    <property type="component" value="Unassembled WGS sequence"/>
</dbReference>
<name>A0ABW0MGH3_9BURK</name>
<dbReference type="CDD" id="cd14744">
    <property type="entry name" value="PAAR_CT_2"/>
    <property type="match status" value="1"/>
</dbReference>
<dbReference type="RefSeq" id="WP_378999844.1">
    <property type="nucleotide sequence ID" value="NZ_JBHSMT010000029.1"/>
</dbReference>
<comment type="caution">
    <text evidence="1">The sequence shown here is derived from an EMBL/GenBank/DDBJ whole genome shotgun (WGS) entry which is preliminary data.</text>
</comment>
<protein>
    <recommendedName>
        <fullName evidence="3">PAAR domain-containing protein</fullName>
    </recommendedName>
</protein>
<gene>
    <name evidence="1" type="ORF">ACFPM8_18880</name>
</gene>
<evidence type="ECO:0000313" key="2">
    <source>
        <dbReference type="Proteomes" id="UP001596045"/>
    </source>
</evidence>
<sequence>MRKLLLVGDPPSTGGAAQPHGIPYVGGVGGIDHAIIGGTVFCTACNSIGLIAKAGGPSRCKGNHREIALEGDILLCRCHVHPVMLSNSGLSWHPKHDDQIESLGAHSSRDRQRDSVSAATADKLFNDRFVLRGPDHQPIPNAAYAVERSSGAVEYGETDGAGHTHLLSSVASSENVDVYLAG</sequence>
<proteinExistence type="predicted"/>
<reference evidence="2" key="1">
    <citation type="journal article" date="2019" name="Int. J. Syst. Evol. Microbiol.">
        <title>The Global Catalogue of Microorganisms (GCM) 10K type strain sequencing project: providing services to taxonomists for standard genome sequencing and annotation.</title>
        <authorList>
            <consortium name="The Broad Institute Genomics Platform"/>
            <consortium name="The Broad Institute Genome Sequencing Center for Infectious Disease"/>
            <person name="Wu L."/>
            <person name="Ma J."/>
        </authorList>
    </citation>
    <scope>NUCLEOTIDE SEQUENCE [LARGE SCALE GENOMIC DNA]</scope>
    <source>
        <strain evidence="2">JCM 17066</strain>
    </source>
</reference>
<evidence type="ECO:0000313" key="1">
    <source>
        <dbReference type="EMBL" id="MFC5476031.1"/>
    </source>
</evidence>